<dbReference type="InterPro" id="IPR007272">
    <property type="entry name" value="Sulf_transp_TsuA/YedE"/>
</dbReference>
<evidence type="ECO:0000313" key="3">
    <source>
        <dbReference type="Proteomes" id="UP000663499"/>
    </source>
</evidence>
<accession>A0A975AIS1</accession>
<dbReference type="Proteomes" id="UP000663499">
    <property type="component" value="Chromosome"/>
</dbReference>
<keyword evidence="1" id="KW-0472">Membrane</keyword>
<organism evidence="2 3">
    <name type="scientific">Alkalibacter rhizosphaerae</name>
    <dbReference type="NCBI Taxonomy" id="2815577"/>
    <lineage>
        <taxon>Bacteria</taxon>
        <taxon>Bacillati</taxon>
        <taxon>Bacillota</taxon>
        <taxon>Clostridia</taxon>
        <taxon>Eubacteriales</taxon>
        <taxon>Eubacteriaceae</taxon>
        <taxon>Alkalibacter</taxon>
    </lineage>
</organism>
<evidence type="ECO:0000313" key="2">
    <source>
        <dbReference type="EMBL" id="QSX09398.1"/>
    </source>
</evidence>
<evidence type="ECO:0000256" key="1">
    <source>
        <dbReference type="SAM" id="Phobius"/>
    </source>
</evidence>
<feature type="transmembrane region" description="Helical" evidence="1">
    <location>
        <begin position="145"/>
        <end position="166"/>
    </location>
</feature>
<dbReference type="RefSeq" id="WP_207300733.1">
    <property type="nucleotide sequence ID" value="NZ_CP071444.1"/>
</dbReference>
<protein>
    <submittedName>
        <fullName evidence="2">YeeE/YedE family protein</fullName>
    </submittedName>
</protein>
<keyword evidence="3" id="KW-1185">Reference proteome</keyword>
<keyword evidence="1" id="KW-0812">Transmembrane</keyword>
<proteinExistence type="predicted"/>
<dbReference type="KEGG" id="alka:J0B03_04850"/>
<keyword evidence="1" id="KW-1133">Transmembrane helix</keyword>
<dbReference type="AlphaFoldDB" id="A0A975AIS1"/>
<name>A0A975AIS1_9FIRM</name>
<dbReference type="Pfam" id="PF04143">
    <property type="entry name" value="Sulf_transp"/>
    <property type="match status" value="1"/>
</dbReference>
<sequence>MMSDPRKKNRPNQPRTGLLLLTACVIIGVFFAFRSPLHAFYWFSGLGFGYVLQKSRFCFTAGFRDPHLLGSTIITQSVLIALGLTTIGFTIIKYAYVLLSLPIPGMDYIHPIGIYTLLGGILFGVGMVVAGGCASGVLMRVGDGFLIQMVVLLFFVIGSLLGVRDLPWWKSGFSLVENGIFLPDLFGWPLALGIQLFVLALLYRFAKNWEEKKMNE</sequence>
<reference evidence="2" key="1">
    <citation type="submission" date="2021-03" db="EMBL/GenBank/DDBJ databases">
        <title>Alkalibacter marinus sp. nov., isolated from tidal flat sediment.</title>
        <authorList>
            <person name="Namirimu T."/>
            <person name="Yang J.-A."/>
            <person name="Yang S.-H."/>
            <person name="Kim Y.-J."/>
            <person name="Kwon K.K."/>
        </authorList>
    </citation>
    <scope>NUCLEOTIDE SEQUENCE</scope>
    <source>
        <strain evidence="2">ES005</strain>
    </source>
</reference>
<feature type="transmembrane region" description="Helical" evidence="1">
    <location>
        <begin position="69"/>
        <end position="92"/>
    </location>
</feature>
<feature type="transmembrane region" description="Helical" evidence="1">
    <location>
        <begin position="16"/>
        <end position="33"/>
    </location>
</feature>
<dbReference type="EMBL" id="CP071444">
    <property type="protein sequence ID" value="QSX09398.1"/>
    <property type="molecule type" value="Genomic_DNA"/>
</dbReference>
<feature type="transmembrane region" description="Helical" evidence="1">
    <location>
        <begin position="112"/>
        <end position="138"/>
    </location>
</feature>
<gene>
    <name evidence="2" type="ORF">J0B03_04850</name>
</gene>
<feature type="transmembrane region" description="Helical" evidence="1">
    <location>
        <begin position="186"/>
        <end position="206"/>
    </location>
</feature>
<feature type="transmembrane region" description="Helical" evidence="1">
    <location>
        <begin position="39"/>
        <end position="57"/>
    </location>
</feature>